<keyword evidence="1" id="KW-0732">Signal</keyword>
<protein>
    <recommendedName>
        <fullName evidence="4">Phosphatidylethanolamine-binding protein</fullName>
    </recommendedName>
</protein>
<evidence type="ECO:0000313" key="2">
    <source>
        <dbReference type="EMBL" id="RIB28254.1"/>
    </source>
</evidence>
<keyword evidence="3" id="KW-1185">Reference proteome</keyword>
<comment type="caution">
    <text evidence="2">The sequence shown here is derived from an EMBL/GenBank/DDBJ whole genome shotgun (WGS) entry which is preliminary data.</text>
</comment>
<accession>A0A397W0I5</accession>
<evidence type="ECO:0000313" key="3">
    <source>
        <dbReference type="Proteomes" id="UP000266673"/>
    </source>
</evidence>
<organism evidence="2 3">
    <name type="scientific">Gigaspora rosea</name>
    <dbReference type="NCBI Taxonomy" id="44941"/>
    <lineage>
        <taxon>Eukaryota</taxon>
        <taxon>Fungi</taxon>
        <taxon>Fungi incertae sedis</taxon>
        <taxon>Mucoromycota</taxon>
        <taxon>Glomeromycotina</taxon>
        <taxon>Glomeromycetes</taxon>
        <taxon>Diversisporales</taxon>
        <taxon>Gigasporaceae</taxon>
        <taxon>Gigaspora</taxon>
    </lineage>
</organism>
<dbReference type="Proteomes" id="UP000266673">
    <property type="component" value="Unassembled WGS sequence"/>
</dbReference>
<gene>
    <name evidence="2" type="ORF">C2G38_2059784</name>
</gene>
<feature type="signal peptide" evidence="1">
    <location>
        <begin position="1"/>
        <end position="18"/>
    </location>
</feature>
<evidence type="ECO:0008006" key="4">
    <source>
        <dbReference type="Google" id="ProtNLM"/>
    </source>
</evidence>
<feature type="chain" id="PRO_5017455620" description="Phosphatidylethanolamine-binding protein" evidence="1">
    <location>
        <begin position="19"/>
        <end position="141"/>
    </location>
</feature>
<dbReference type="EMBL" id="QKWP01000071">
    <property type="protein sequence ID" value="RIB28254.1"/>
    <property type="molecule type" value="Genomic_DNA"/>
</dbReference>
<evidence type="ECO:0000256" key="1">
    <source>
        <dbReference type="SAM" id="SignalP"/>
    </source>
</evidence>
<proteinExistence type="predicted"/>
<sequence>MNKYLKYLLLIMFSMANANPNYSKCNYYSIYTNNLGVVNWAPDPPYAGAMLNVTYSVKDLPMNTTHLVYVVAAVVRDDKSTDPSAGSKVKVDRNVKDVSVSLNVQWPSPADKNHRYSLVVFLLDYKYEEYTCARFYDRYPH</sequence>
<reference evidence="2 3" key="1">
    <citation type="submission" date="2018-06" db="EMBL/GenBank/DDBJ databases">
        <title>Comparative genomics reveals the genomic features of Rhizophagus irregularis, R. cerebriforme, R. diaphanum and Gigaspora rosea, and their symbiotic lifestyle signature.</title>
        <authorList>
            <person name="Morin E."/>
            <person name="San Clemente H."/>
            <person name="Chen E.C.H."/>
            <person name="De La Providencia I."/>
            <person name="Hainaut M."/>
            <person name="Kuo A."/>
            <person name="Kohler A."/>
            <person name="Murat C."/>
            <person name="Tang N."/>
            <person name="Roy S."/>
            <person name="Loubradou J."/>
            <person name="Henrissat B."/>
            <person name="Grigoriev I.V."/>
            <person name="Corradi N."/>
            <person name="Roux C."/>
            <person name="Martin F.M."/>
        </authorList>
    </citation>
    <scope>NUCLEOTIDE SEQUENCE [LARGE SCALE GENOMIC DNA]</scope>
    <source>
        <strain evidence="2 3">DAOM 194757</strain>
    </source>
</reference>
<dbReference type="AlphaFoldDB" id="A0A397W0I5"/>
<name>A0A397W0I5_9GLOM</name>